<dbReference type="InterPro" id="IPR008974">
    <property type="entry name" value="TRAF-like"/>
</dbReference>
<dbReference type="CDD" id="cd18186">
    <property type="entry name" value="BTB_POZ_ZBTB_KLHL-like"/>
    <property type="match status" value="1"/>
</dbReference>
<keyword evidence="4" id="KW-1185">Reference proteome</keyword>
<feature type="domain" description="MATH" evidence="2">
    <location>
        <begin position="608"/>
        <end position="740"/>
    </location>
</feature>
<evidence type="ECO:0000256" key="1">
    <source>
        <dbReference type="SAM" id="MobiDB-lite"/>
    </source>
</evidence>
<dbReference type="Gene3D" id="3.30.710.10">
    <property type="entry name" value="Potassium Channel Kv1.1, Chain A"/>
    <property type="match status" value="1"/>
</dbReference>
<protein>
    <recommendedName>
        <fullName evidence="2">MATH domain-containing protein</fullName>
    </recommendedName>
</protein>
<dbReference type="EMBL" id="JBICCN010000366">
    <property type="protein sequence ID" value="KAL3073520.1"/>
    <property type="molecule type" value="Genomic_DNA"/>
</dbReference>
<evidence type="ECO:0000259" key="2">
    <source>
        <dbReference type="PROSITE" id="PS50144"/>
    </source>
</evidence>
<proteinExistence type="predicted"/>
<feature type="region of interest" description="Disordered" evidence="1">
    <location>
        <begin position="177"/>
        <end position="208"/>
    </location>
</feature>
<dbReference type="SUPFAM" id="SSF49599">
    <property type="entry name" value="TRAF domain-like"/>
    <property type="match status" value="1"/>
</dbReference>
<dbReference type="InterPro" id="IPR005160">
    <property type="entry name" value="Ku_C"/>
</dbReference>
<dbReference type="PROSITE" id="PS50144">
    <property type="entry name" value="MATH"/>
    <property type="match status" value="1"/>
</dbReference>
<dbReference type="InterPro" id="IPR016194">
    <property type="entry name" value="SPOC-like_C_dom_sf"/>
</dbReference>
<dbReference type="Pfam" id="PF22486">
    <property type="entry name" value="MATH_2"/>
    <property type="match status" value="1"/>
</dbReference>
<sequence length="750" mass="85310">MPTSSSPKNLHTLLYGSYERLKKHACDIDNRLLYSLRRLDNFTRLNFLMEVEQKGKTKMQEGNEEDAYILYSRAMAIYLMISESIDNEFKRSRGGALFYETSQRLCEDFDKVAVSLQQRFMDGQGEESEFCDPLGLRWAEIVEEPISENLGCDKDSNSSDAQNKILSILPANETVPPATEEFSMVDNKNQNEEKEEGRDKETPADEAFEGELGFSRQVGGVDVVLSRAELEKLRRLEKPGIVVIGFKPLHLLKDSHRMGATVFVYPIESVISGSWPLVNADQVKTAKQFVKKLTNTKFFPDDFANSVLQQHYKAVEMVALDLPFDSEQFKKEAAENDKLIPYFKNQTFEQRVAKELEELAGICETIAETKGKRESAKTEKEEREGDEKSTKARKVEETQPNLKMVKRTTFEWQEVKIIKPIWMRRHSELEKSDDSFTNKMPPTAGAFQIPNLVFSSGTMKNSREGKKIGSSETGKKNGLMRIWRFDKYSVKVAGQIIVEKGNEDPIEIPDVDIEAFKTMLSFIYTDNLSGVNGDNAIDVPYAVHRREMLGPALYKIRFPIINKDCLSNIVSSGVLTSAELVSVLLYHSSAALSEPYPLPFPIRRRSAAGKILLKIDNFSEFAWQKEFSIKYSDTVCIDAFQWKIFAQIETKSSIKYFGFFVQCDAKNYGANWSCPCSATLRIVSSKEGKADLVREFKRTFSSKQPEGFGWVQFTTFEALLNPYNGWYNKEEDTVNLSADLTVELNADETK</sequence>
<feature type="region of interest" description="Disordered" evidence="1">
    <location>
        <begin position="370"/>
        <end position="397"/>
    </location>
</feature>
<dbReference type="Proteomes" id="UP001620645">
    <property type="component" value="Unassembled WGS sequence"/>
</dbReference>
<name>A0ABD2I6R9_HETSC</name>
<dbReference type="SUPFAM" id="SSF54695">
    <property type="entry name" value="POZ domain"/>
    <property type="match status" value="1"/>
</dbReference>
<feature type="compositionally biased region" description="Basic and acidic residues" evidence="1">
    <location>
        <begin position="189"/>
        <end position="203"/>
    </location>
</feature>
<gene>
    <name evidence="3" type="ORF">niasHS_017087</name>
</gene>
<dbReference type="PANTHER" id="PTHR12604">
    <property type="entry name" value="KU AUTOANTIGEN DNA HELICASE"/>
    <property type="match status" value="1"/>
</dbReference>
<dbReference type="Gene3D" id="2.60.210.10">
    <property type="entry name" value="Apoptosis, Tumor Necrosis Factor Receptor Associated Protein 2, Chain A"/>
    <property type="match status" value="1"/>
</dbReference>
<evidence type="ECO:0000313" key="3">
    <source>
        <dbReference type="EMBL" id="KAL3073520.1"/>
    </source>
</evidence>
<dbReference type="SUPFAM" id="SSF100939">
    <property type="entry name" value="SPOC domain-like"/>
    <property type="match status" value="1"/>
</dbReference>
<dbReference type="AlphaFoldDB" id="A0ABD2I6R9"/>
<dbReference type="Pfam" id="PF03730">
    <property type="entry name" value="Ku_C"/>
    <property type="match status" value="1"/>
</dbReference>
<dbReference type="Gene3D" id="1.20.58.80">
    <property type="entry name" value="Phosphotransferase system, lactose/cellobiose-type IIA subunit"/>
    <property type="match status" value="1"/>
</dbReference>
<reference evidence="3 4" key="1">
    <citation type="submission" date="2024-10" db="EMBL/GenBank/DDBJ databases">
        <authorList>
            <person name="Kim D."/>
        </authorList>
    </citation>
    <scope>NUCLEOTIDE SEQUENCE [LARGE SCALE GENOMIC DNA]</scope>
    <source>
        <strain evidence="3">Taebaek</strain>
    </source>
</reference>
<evidence type="ECO:0000313" key="4">
    <source>
        <dbReference type="Proteomes" id="UP001620645"/>
    </source>
</evidence>
<dbReference type="InterPro" id="IPR011333">
    <property type="entry name" value="SKP1/BTB/POZ_sf"/>
</dbReference>
<dbReference type="PANTHER" id="PTHR12604:SF2">
    <property type="entry name" value="X-RAY REPAIR CROSS-COMPLEMENTING PROTEIN 6"/>
    <property type="match status" value="1"/>
</dbReference>
<dbReference type="Gene3D" id="1.10.1600.10">
    <property type="match status" value="1"/>
</dbReference>
<accession>A0ABD2I6R9</accession>
<comment type="caution">
    <text evidence="3">The sequence shown here is derived from an EMBL/GenBank/DDBJ whole genome shotgun (WGS) entry which is preliminary data.</text>
</comment>
<dbReference type="InterPro" id="IPR002083">
    <property type="entry name" value="MATH/TRAF_dom"/>
</dbReference>
<organism evidence="3 4">
    <name type="scientific">Heterodera schachtii</name>
    <name type="common">Sugarbeet cyst nematode worm</name>
    <name type="synonym">Tylenchus schachtii</name>
    <dbReference type="NCBI Taxonomy" id="97005"/>
    <lineage>
        <taxon>Eukaryota</taxon>
        <taxon>Metazoa</taxon>
        <taxon>Ecdysozoa</taxon>
        <taxon>Nematoda</taxon>
        <taxon>Chromadorea</taxon>
        <taxon>Rhabditida</taxon>
        <taxon>Tylenchina</taxon>
        <taxon>Tylenchomorpha</taxon>
        <taxon>Tylenchoidea</taxon>
        <taxon>Heteroderidae</taxon>
        <taxon>Heteroderinae</taxon>
        <taxon>Heterodera</taxon>
    </lineage>
</organism>